<dbReference type="AlphaFoldDB" id="A0A438IG57"/>
<proteinExistence type="predicted"/>
<dbReference type="PANTHER" id="PTHR11439:SF489">
    <property type="entry name" value="RNA-DIRECTED DNA POLYMERASE"/>
    <property type="match status" value="1"/>
</dbReference>
<comment type="caution">
    <text evidence="3">The sequence shown here is derived from an EMBL/GenBank/DDBJ whole genome shotgun (WGS) entry which is preliminary data.</text>
</comment>
<evidence type="ECO:0000313" key="4">
    <source>
        <dbReference type="Proteomes" id="UP000288805"/>
    </source>
</evidence>
<organism evidence="3 4">
    <name type="scientific">Vitis vinifera</name>
    <name type="common">Grape</name>
    <dbReference type="NCBI Taxonomy" id="29760"/>
    <lineage>
        <taxon>Eukaryota</taxon>
        <taxon>Viridiplantae</taxon>
        <taxon>Streptophyta</taxon>
        <taxon>Embryophyta</taxon>
        <taxon>Tracheophyta</taxon>
        <taxon>Spermatophyta</taxon>
        <taxon>Magnoliopsida</taxon>
        <taxon>eudicotyledons</taxon>
        <taxon>Gunneridae</taxon>
        <taxon>Pentapetalae</taxon>
        <taxon>rosids</taxon>
        <taxon>Vitales</taxon>
        <taxon>Vitaceae</taxon>
        <taxon>Viteae</taxon>
        <taxon>Vitis</taxon>
    </lineage>
</organism>
<sequence>MVPVRVPPQVIPSVHSSDSAPSHVLSADVSAASPSPRGNPPLSSPNFPLTDVLRNSGSHSDVLISHDPVLPSSLHPTHTHTVADLTLSQSHSIPPSCVQTGIPRLHKMTTRSMNNIFKPKQLHLVSKHPIPLAIEPTCVTQAVNHPQWRDAMSTELTALMKHGTWDLVPSPPPPPPNCTPVGCKWVFRVKRKADGSVDKFKARLVAKGYTQRPGLDYKETFSPVVRPATIRCVLTIAVMNGWPLRQMDINNAFLHGTLTETVYMMQPPGFKDTNKPDHVGRLRKAIYGLRQAPRAWYIALRTALFQLGFKNSKADSSLFIYTHGPIICYFLVYVDDLVITGNDIQFVDHIIQKLGENFSLKYMGNLSFFLGVEVIPTRAGLFLSQHQYIRDLLSTTNMLGAKDVSTPLSTTASLKLFDGTTPVDSTDFRRVIGSLQYLSLTRPDISFAVNKLSQFMHKPTTTHWTATKRLLRYLKQTIFHGIQLTRNTTSVLTTFSDADWAGNVDDRTSTSAYISFLGTNPISWSNKKQRAVARSSTEAEYRALANAASETVWLNSLLHELGFPLKVPPLLLCDNLGTTHLSFNPVNHSRMKHIQIDLHFVRELVQNGTLHVRHVHTQDQLADLLTKPLSRQQTELLRTKIGLADGSSILRGCIKEDCQNQDQVKPS</sequence>
<dbReference type="Proteomes" id="UP000288805">
    <property type="component" value="Unassembled WGS sequence"/>
</dbReference>
<evidence type="ECO:0000256" key="1">
    <source>
        <dbReference type="SAM" id="MobiDB-lite"/>
    </source>
</evidence>
<dbReference type="EMBL" id="QGNW01000112">
    <property type="protein sequence ID" value="RVW95722.1"/>
    <property type="molecule type" value="Genomic_DNA"/>
</dbReference>
<dbReference type="SUPFAM" id="SSF56672">
    <property type="entry name" value="DNA/RNA polymerases"/>
    <property type="match status" value="1"/>
</dbReference>
<dbReference type="CDD" id="cd09272">
    <property type="entry name" value="RNase_HI_RT_Ty1"/>
    <property type="match status" value="1"/>
</dbReference>
<dbReference type="PANTHER" id="PTHR11439">
    <property type="entry name" value="GAG-POL-RELATED RETROTRANSPOSON"/>
    <property type="match status" value="1"/>
</dbReference>
<feature type="region of interest" description="Disordered" evidence="1">
    <location>
        <begin position="1"/>
        <end position="49"/>
    </location>
</feature>
<evidence type="ECO:0000313" key="3">
    <source>
        <dbReference type="EMBL" id="RVW95722.1"/>
    </source>
</evidence>
<name>A0A438IG57_VITVI</name>
<dbReference type="Pfam" id="PF07727">
    <property type="entry name" value="RVT_2"/>
    <property type="match status" value="1"/>
</dbReference>
<evidence type="ECO:0000259" key="2">
    <source>
        <dbReference type="Pfam" id="PF07727"/>
    </source>
</evidence>
<protein>
    <submittedName>
        <fullName evidence="3">Retrovirus-related Pol polyprotein from transposon RE2</fullName>
    </submittedName>
</protein>
<accession>A0A438IG57</accession>
<feature type="compositionally biased region" description="Pro residues" evidence="1">
    <location>
        <begin position="1"/>
        <end position="10"/>
    </location>
</feature>
<feature type="domain" description="Reverse transcriptase Ty1/copia-type" evidence="2">
    <location>
        <begin position="164"/>
        <end position="408"/>
    </location>
</feature>
<reference evidence="3 4" key="1">
    <citation type="journal article" date="2018" name="PLoS Genet.">
        <title>Population sequencing reveals clonal diversity and ancestral inbreeding in the grapevine cultivar Chardonnay.</title>
        <authorList>
            <person name="Roach M.J."/>
            <person name="Johnson D.L."/>
            <person name="Bohlmann J."/>
            <person name="van Vuuren H.J."/>
            <person name="Jones S.J."/>
            <person name="Pretorius I.S."/>
            <person name="Schmidt S.A."/>
            <person name="Borneman A.R."/>
        </authorList>
    </citation>
    <scope>NUCLEOTIDE SEQUENCE [LARGE SCALE GENOMIC DNA]</scope>
    <source>
        <strain evidence="4">cv. Chardonnay</strain>
        <tissue evidence="3">Leaf</tissue>
    </source>
</reference>
<gene>
    <name evidence="3" type="primary">RE2_944</name>
    <name evidence="3" type="ORF">CK203_031528</name>
</gene>
<dbReference type="InterPro" id="IPR043502">
    <property type="entry name" value="DNA/RNA_pol_sf"/>
</dbReference>
<dbReference type="InterPro" id="IPR013103">
    <property type="entry name" value="RVT_2"/>
</dbReference>